<reference evidence="2" key="1">
    <citation type="journal article" date="2020" name="Stud. Mycol.">
        <title>101 Dothideomycetes genomes: a test case for predicting lifestyles and emergence of pathogens.</title>
        <authorList>
            <person name="Haridas S."/>
            <person name="Albert R."/>
            <person name="Binder M."/>
            <person name="Bloem J."/>
            <person name="Labutti K."/>
            <person name="Salamov A."/>
            <person name="Andreopoulos B."/>
            <person name="Baker S."/>
            <person name="Barry K."/>
            <person name="Bills G."/>
            <person name="Bluhm B."/>
            <person name="Cannon C."/>
            <person name="Castanera R."/>
            <person name="Culley D."/>
            <person name="Daum C."/>
            <person name="Ezra D."/>
            <person name="Gonzalez J."/>
            <person name="Henrissat B."/>
            <person name="Kuo A."/>
            <person name="Liang C."/>
            <person name="Lipzen A."/>
            <person name="Lutzoni F."/>
            <person name="Magnuson J."/>
            <person name="Mondo S."/>
            <person name="Nolan M."/>
            <person name="Ohm R."/>
            <person name="Pangilinan J."/>
            <person name="Park H.-J."/>
            <person name="Ramirez L."/>
            <person name="Alfaro M."/>
            <person name="Sun H."/>
            <person name="Tritt A."/>
            <person name="Yoshinaga Y."/>
            <person name="Zwiers L.-H."/>
            <person name="Turgeon B."/>
            <person name="Goodwin S."/>
            <person name="Spatafora J."/>
            <person name="Crous P."/>
            <person name="Grigoriev I."/>
        </authorList>
    </citation>
    <scope>NUCLEOTIDE SEQUENCE</scope>
    <source>
        <strain evidence="2">CBS 116435</strain>
    </source>
</reference>
<evidence type="ECO:0000313" key="2">
    <source>
        <dbReference type="EMBL" id="KAF2725994.1"/>
    </source>
</evidence>
<sequence>MPWEKYDGTPSTYDPGQVVILFDNRMFSGEKDKLSRIQSGWLAAKYKLGWPSLWNQELEPGKIRLIWYTHAGVEGKRDYHLFRAYAVLEMFESLSSDGFRPMILGWSAENPFPMIGGNEPPPEPKKAQPKLAKTWSPTVSGHGKGEVHERIMNILNKEEEREAEERRKLVGKGDLAV</sequence>
<dbReference type="Proteomes" id="UP000799441">
    <property type="component" value="Unassembled WGS sequence"/>
</dbReference>
<protein>
    <submittedName>
        <fullName evidence="2">Uncharacterized protein</fullName>
    </submittedName>
</protein>
<comment type="caution">
    <text evidence="2">The sequence shown here is derived from an EMBL/GenBank/DDBJ whole genome shotgun (WGS) entry which is preliminary data.</text>
</comment>
<feature type="compositionally biased region" description="Basic and acidic residues" evidence="1">
    <location>
        <begin position="157"/>
        <end position="168"/>
    </location>
</feature>
<evidence type="ECO:0000313" key="3">
    <source>
        <dbReference type="Proteomes" id="UP000799441"/>
    </source>
</evidence>
<name>A0A9P4QGF8_9PEZI</name>
<evidence type="ECO:0000256" key="1">
    <source>
        <dbReference type="SAM" id="MobiDB-lite"/>
    </source>
</evidence>
<dbReference type="OrthoDB" id="3589080at2759"/>
<dbReference type="AlphaFoldDB" id="A0A9P4QGF8"/>
<gene>
    <name evidence="2" type="ORF">K431DRAFT_290479</name>
</gene>
<feature type="region of interest" description="Disordered" evidence="1">
    <location>
        <begin position="157"/>
        <end position="177"/>
    </location>
</feature>
<dbReference type="EMBL" id="MU003766">
    <property type="protein sequence ID" value="KAF2725994.1"/>
    <property type="molecule type" value="Genomic_DNA"/>
</dbReference>
<proteinExistence type="predicted"/>
<accession>A0A9P4QGF8</accession>
<organism evidence="2 3">
    <name type="scientific">Polychaeton citri CBS 116435</name>
    <dbReference type="NCBI Taxonomy" id="1314669"/>
    <lineage>
        <taxon>Eukaryota</taxon>
        <taxon>Fungi</taxon>
        <taxon>Dikarya</taxon>
        <taxon>Ascomycota</taxon>
        <taxon>Pezizomycotina</taxon>
        <taxon>Dothideomycetes</taxon>
        <taxon>Dothideomycetidae</taxon>
        <taxon>Capnodiales</taxon>
        <taxon>Capnodiaceae</taxon>
        <taxon>Polychaeton</taxon>
    </lineage>
</organism>
<keyword evidence="3" id="KW-1185">Reference proteome</keyword>